<dbReference type="InterPro" id="IPR017270">
    <property type="entry name" value="MotA/TolQ/ExbB-rel"/>
</dbReference>
<sequence length="457" mass="49215">MKGIKLAIASLIAGATLVTLPVTAAEKPVDLNALLNQVKASSLSESQLNKEREARFLADKNEQGALLAKAKAELAAETAKGEQLKATFDANDKQLTELTETLRQRSGNMGEMFGVLRQFAGEFKGIFNASARRVEHPEQSALLTRLAESKELPSSDDLEAFWTTTLSRMVDGGKVSQIPATVVYGEGNQAEKTVTQIGEFNTVSEGKYLTFVPETGKFEQLSRQPEKSVLAPIAEFEQGGDGVKPIFIDPSRGVILSLLVQSPTLKERIDQGGSVGYVILALGVIGTLLAIFCGIRLSLIGSSMRKQLKSDQIIKGNPIGDMLGAYQNHRGDNIEDLESKLDEIILRNVPKFEKGISIIKLIASVAPLLGLLGTVVGMIATFQAITLFGTGDPKLMAGGISEALVTTMQGLVVAVPMLFLYTIVQTQSRRLIQVLEEQSAGFVARYQERLHASKAAA</sequence>
<feature type="chain" id="PRO_5041524717" evidence="8">
    <location>
        <begin position="25"/>
        <end position="457"/>
    </location>
</feature>
<evidence type="ECO:0000256" key="1">
    <source>
        <dbReference type="ARBA" id="ARBA00004651"/>
    </source>
</evidence>
<evidence type="ECO:0000313" key="12">
    <source>
        <dbReference type="EMBL" id="VXA81594.1"/>
    </source>
</evidence>
<keyword evidence="3 7" id="KW-0812">Transmembrane</keyword>
<gene>
    <name evidence="12" type="ORF">AERO8C_120107</name>
    <name evidence="11" type="ORF">E8Q35_02840</name>
    <name evidence="10" type="ORF">WM43_08465</name>
</gene>
<reference evidence="12 15" key="3">
    <citation type="submission" date="2019-10" db="EMBL/GenBank/DDBJ databases">
        <authorList>
            <person name="Karimi E."/>
        </authorList>
    </citation>
    <scope>NUCLEOTIDE SEQUENCE [LARGE SCALE GENOMIC DNA]</scope>
    <source>
        <strain evidence="12">Aeromonas sp. 8C</strain>
    </source>
</reference>
<feature type="transmembrane region" description="Helical" evidence="7">
    <location>
        <begin position="405"/>
        <end position="424"/>
    </location>
</feature>
<reference evidence="10 13" key="1">
    <citation type="journal article" date="2016" name="J. Clin. Microbiol.">
        <title>Detection and Whole-Genome Sequencing of Carbapenemase-Producing Aeromonas hydrophila Isolates from Routine Perirectal Surveillance Culture.</title>
        <authorList>
            <person name="Hughes H.Y."/>
            <person name="Conlan S.P."/>
            <person name="Lau A.F."/>
            <person name="Dekker J.P."/>
            <person name="Michelin A.V."/>
            <person name="Youn J.H."/>
            <person name="Henderson D.K."/>
            <person name="Frank K.M."/>
            <person name="Segre J.A."/>
            <person name="Palmore T.N."/>
        </authorList>
    </citation>
    <scope>NUCLEOTIDE SEQUENCE [LARGE SCALE GENOMIC DNA]</scope>
    <source>
        <strain evidence="10 13">AVNIH1</strain>
    </source>
</reference>
<evidence type="ECO:0000313" key="14">
    <source>
        <dbReference type="Proteomes" id="UP000309618"/>
    </source>
</evidence>
<dbReference type="Proteomes" id="UP000076809">
    <property type="component" value="Chromosome"/>
</dbReference>
<keyword evidence="2" id="KW-1003">Cell membrane</keyword>
<evidence type="ECO:0000313" key="10">
    <source>
        <dbReference type="EMBL" id="ANB52701.1"/>
    </source>
</evidence>
<evidence type="ECO:0000313" key="11">
    <source>
        <dbReference type="EMBL" id="THJ46871.1"/>
    </source>
</evidence>
<feature type="signal peptide" evidence="8">
    <location>
        <begin position="1"/>
        <end position="24"/>
    </location>
</feature>
<feature type="domain" description="MotA/TolQ/ExbB proton channel" evidence="9">
    <location>
        <begin position="329"/>
        <end position="436"/>
    </location>
</feature>
<comment type="subcellular location">
    <subcellularLocation>
        <location evidence="1">Cell membrane</location>
        <topology evidence="1">Multi-pass membrane protein</topology>
    </subcellularLocation>
    <subcellularLocation>
        <location evidence="6">Membrane</location>
        <topology evidence="6">Multi-pass membrane protein</topology>
    </subcellularLocation>
</comment>
<dbReference type="PANTHER" id="PTHR30625">
    <property type="entry name" value="PROTEIN TOLQ"/>
    <property type="match status" value="1"/>
</dbReference>
<dbReference type="Proteomes" id="UP000439123">
    <property type="component" value="Unassembled WGS sequence"/>
</dbReference>
<proteinExistence type="inferred from homology"/>
<evidence type="ECO:0000256" key="5">
    <source>
        <dbReference type="ARBA" id="ARBA00023136"/>
    </source>
</evidence>
<keyword evidence="8" id="KW-0732">Signal</keyword>
<evidence type="ECO:0000259" key="9">
    <source>
        <dbReference type="Pfam" id="PF01618"/>
    </source>
</evidence>
<organism evidence="12 15">
    <name type="scientific">Aeromonas veronii</name>
    <dbReference type="NCBI Taxonomy" id="654"/>
    <lineage>
        <taxon>Bacteria</taxon>
        <taxon>Pseudomonadati</taxon>
        <taxon>Pseudomonadota</taxon>
        <taxon>Gammaproteobacteria</taxon>
        <taxon>Aeromonadales</taxon>
        <taxon>Aeromonadaceae</taxon>
        <taxon>Aeromonas</taxon>
    </lineage>
</organism>
<evidence type="ECO:0000313" key="13">
    <source>
        <dbReference type="Proteomes" id="UP000076809"/>
    </source>
</evidence>
<evidence type="ECO:0000256" key="4">
    <source>
        <dbReference type="ARBA" id="ARBA00022989"/>
    </source>
</evidence>
<evidence type="ECO:0000313" key="15">
    <source>
        <dbReference type="Proteomes" id="UP000439123"/>
    </source>
</evidence>
<dbReference type="Pfam" id="PF01618">
    <property type="entry name" value="MotA_ExbB"/>
    <property type="match status" value="1"/>
</dbReference>
<dbReference type="GO" id="GO:0005886">
    <property type="term" value="C:plasma membrane"/>
    <property type="evidence" value="ECO:0007669"/>
    <property type="project" value="UniProtKB-SubCell"/>
</dbReference>
<dbReference type="InterPro" id="IPR002898">
    <property type="entry name" value="MotA_ExbB_proton_chnl"/>
</dbReference>
<dbReference type="EMBL" id="CABWLC010000004">
    <property type="protein sequence ID" value="VXA81594.1"/>
    <property type="molecule type" value="Genomic_DNA"/>
</dbReference>
<dbReference type="AlphaFoldDB" id="A0A162IA35"/>
<keyword evidence="5 7" id="KW-0472">Membrane</keyword>
<evidence type="ECO:0000256" key="7">
    <source>
        <dbReference type="SAM" id="Phobius"/>
    </source>
</evidence>
<reference evidence="11 14" key="2">
    <citation type="submission" date="2019-04" db="EMBL/GenBank/DDBJ databases">
        <title>Comparative genomics of Aeromonas veronii strains pathogenic to fish.</title>
        <authorList>
            <person name="Cascarano M.C."/>
            <person name="Smyrli M."/>
            <person name="Katharios P."/>
        </authorList>
    </citation>
    <scope>NUCLEOTIDE SEQUENCE [LARGE SCALE GENOMIC DNA]</scope>
    <source>
        <strain evidence="11 14">XU1</strain>
    </source>
</reference>
<protein>
    <submittedName>
        <fullName evidence="12">Biopolymer transporter ExbB</fullName>
    </submittedName>
    <submittedName>
        <fullName evidence="11">MotA/TolQ/ExbB proton channel family protein</fullName>
    </submittedName>
</protein>
<dbReference type="PIRSF" id="PIRSF037714">
    <property type="entry name" value="TolR"/>
    <property type="match status" value="1"/>
</dbReference>
<keyword evidence="6" id="KW-0653">Protein transport</keyword>
<dbReference type="STRING" id="654.AMS64_19085"/>
<feature type="transmembrane region" description="Helical" evidence="7">
    <location>
        <begin position="361"/>
        <end position="385"/>
    </location>
</feature>
<dbReference type="PANTHER" id="PTHR30625:SF11">
    <property type="entry name" value="MOTA_TOLQ_EXBB PROTON CHANNEL DOMAIN-CONTAINING PROTEIN"/>
    <property type="match status" value="1"/>
</dbReference>
<evidence type="ECO:0000256" key="6">
    <source>
        <dbReference type="RuleBase" id="RU004057"/>
    </source>
</evidence>
<dbReference type="InterPro" id="IPR050790">
    <property type="entry name" value="ExbB/TolQ_transport"/>
</dbReference>
<dbReference type="RefSeq" id="WP_042054929.1">
    <property type="nucleotide sequence ID" value="NZ_CAWNZF010000011.1"/>
</dbReference>
<comment type="similarity">
    <text evidence="6">Belongs to the exbB/tolQ family.</text>
</comment>
<evidence type="ECO:0000256" key="3">
    <source>
        <dbReference type="ARBA" id="ARBA00022692"/>
    </source>
</evidence>
<evidence type="ECO:0000256" key="2">
    <source>
        <dbReference type="ARBA" id="ARBA00022475"/>
    </source>
</evidence>
<dbReference type="GO" id="GO:0017038">
    <property type="term" value="P:protein import"/>
    <property type="evidence" value="ECO:0007669"/>
    <property type="project" value="TreeGrafter"/>
</dbReference>
<dbReference type="EMBL" id="CP014774">
    <property type="protein sequence ID" value="ANB52701.1"/>
    <property type="molecule type" value="Genomic_DNA"/>
</dbReference>
<keyword evidence="4 7" id="KW-1133">Transmembrane helix</keyword>
<dbReference type="EMBL" id="SSUX01000002">
    <property type="protein sequence ID" value="THJ46871.1"/>
    <property type="molecule type" value="Genomic_DNA"/>
</dbReference>
<dbReference type="Proteomes" id="UP000309618">
    <property type="component" value="Unassembled WGS sequence"/>
</dbReference>
<accession>A0A162IA35</accession>
<name>A0A162IA35_AERVE</name>
<accession>A0A653KSP3</accession>
<evidence type="ECO:0000256" key="8">
    <source>
        <dbReference type="SAM" id="SignalP"/>
    </source>
</evidence>
<feature type="transmembrane region" description="Helical" evidence="7">
    <location>
        <begin position="275"/>
        <end position="299"/>
    </location>
</feature>
<keyword evidence="6" id="KW-0813">Transport</keyword>